<organism evidence="4">
    <name type="scientific">Selaginella moellendorffii</name>
    <name type="common">Spikemoss</name>
    <dbReference type="NCBI Taxonomy" id="88036"/>
    <lineage>
        <taxon>Eukaryota</taxon>
        <taxon>Viridiplantae</taxon>
        <taxon>Streptophyta</taxon>
        <taxon>Embryophyta</taxon>
        <taxon>Tracheophyta</taxon>
        <taxon>Lycopodiopsida</taxon>
        <taxon>Selaginellales</taxon>
        <taxon>Selaginellaceae</taxon>
        <taxon>Selaginella</taxon>
    </lineage>
</organism>
<feature type="compositionally biased region" description="Basic and acidic residues" evidence="1">
    <location>
        <begin position="222"/>
        <end position="231"/>
    </location>
</feature>
<keyword evidence="2" id="KW-0472">Membrane</keyword>
<dbReference type="FunCoup" id="D8SP69">
    <property type="interactions" value="828"/>
</dbReference>
<proteinExistence type="predicted"/>
<keyword evidence="2" id="KW-0812">Transmembrane</keyword>
<feature type="compositionally biased region" description="Low complexity" evidence="1">
    <location>
        <begin position="198"/>
        <end position="208"/>
    </location>
</feature>
<evidence type="ECO:0000256" key="1">
    <source>
        <dbReference type="SAM" id="MobiDB-lite"/>
    </source>
</evidence>
<gene>
    <name evidence="3" type="ORF">SELMODRAFT_424220</name>
</gene>
<dbReference type="EMBL" id="GL377631">
    <property type="protein sequence ID" value="EFJ13618.1"/>
    <property type="molecule type" value="Genomic_DNA"/>
</dbReference>
<reference evidence="3 4" key="1">
    <citation type="journal article" date="2011" name="Science">
        <title>The Selaginella genome identifies genetic changes associated with the evolution of vascular plants.</title>
        <authorList>
            <person name="Banks J.A."/>
            <person name="Nishiyama T."/>
            <person name="Hasebe M."/>
            <person name="Bowman J.L."/>
            <person name="Gribskov M."/>
            <person name="dePamphilis C."/>
            <person name="Albert V.A."/>
            <person name="Aono N."/>
            <person name="Aoyama T."/>
            <person name="Ambrose B.A."/>
            <person name="Ashton N.W."/>
            <person name="Axtell M.J."/>
            <person name="Barker E."/>
            <person name="Barker M.S."/>
            <person name="Bennetzen J.L."/>
            <person name="Bonawitz N.D."/>
            <person name="Chapple C."/>
            <person name="Cheng C."/>
            <person name="Correa L.G."/>
            <person name="Dacre M."/>
            <person name="DeBarry J."/>
            <person name="Dreyer I."/>
            <person name="Elias M."/>
            <person name="Engstrom E.M."/>
            <person name="Estelle M."/>
            <person name="Feng L."/>
            <person name="Finet C."/>
            <person name="Floyd S.K."/>
            <person name="Frommer W.B."/>
            <person name="Fujita T."/>
            <person name="Gramzow L."/>
            <person name="Gutensohn M."/>
            <person name="Harholt J."/>
            <person name="Hattori M."/>
            <person name="Heyl A."/>
            <person name="Hirai T."/>
            <person name="Hiwatashi Y."/>
            <person name="Ishikawa M."/>
            <person name="Iwata M."/>
            <person name="Karol K.G."/>
            <person name="Koehler B."/>
            <person name="Kolukisaoglu U."/>
            <person name="Kubo M."/>
            <person name="Kurata T."/>
            <person name="Lalonde S."/>
            <person name="Li K."/>
            <person name="Li Y."/>
            <person name="Litt A."/>
            <person name="Lyons E."/>
            <person name="Manning G."/>
            <person name="Maruyama T."/>
            <person name="Michael T.P."/>
            <person name="Mikami K."/>
            <person name="Miyazaki S."/>
            <person name="Morinaga S."/>
            <person name="Murata T."/>
            <person name="Mueller-Roeber B."/>
            <person name="Nelson D.R."/>
            <person name="Obara M."/>
            <person name="Oguri Y."/>
            <person name="Olmstead R.G."/>
            <person name="Onodera N."/>
            <person name="Petersen B.L."/>
            <person name="Pils B."/>
            <person name="Prigge M."/>
            <person name="Rensing S.A."/>
            <person name="Riano-Pachon D.M."/>
            <person name="Roberts A.W."/>
            <person name="Sato Y."/>
            <person name="Scheller H.V."/>
            <person name="Schulz B."/>
            <person name="Schulz C."/>
            <person name="Shakirov E.V."/>
            <person name="Shibagaki N."/>
            <person name="Shinohara N."/>
            <person name="Shippen D.E."/>
            <person name="Soerensen I."/>
            <person name="Sotooka R."/>
            <person name="Sugimoto N."/>
            <person name="Sugita M."/>
            <person name="Sumikawa N."/>
            <person name="Tanurdzic M."/>
            <person name="Theissen G."/>
            <person name="Ulvskov P."/>
            <person name="Wakazuki S."/>
            <person name="Weng J.K."/>
            <person name="Willats W.W."/>
            <person name="Wipf D."/>
            <person name="Wolf P.G."/>
            <person name="Yang L."/>
            <person name="Zimmer A.D."/>
            <person name="Zhu Q."/>
            <person name="Mitros T."/>
            <person name="Hellsten U."/>
            <person name="Loque D."/>
            <person name="Otillar R."/>
            <person name="Salamov A."/>
            <person name="Schmutz J."/>
            <person name="Shapiro H."/>
            <person name="Lindquist E."/>
            <person name="Lucas S."/>
            <person name="Rokhsar D."/>
            <person name="Grigoriev I.V."/>
        </authorList>
    </citation>
    <scope>NUCLEOTIDE SEQUENCE [LARGE SCALE GENOMIC DNA]</scope>
</reference>
<dbReference type="PANTHER" id="PTHR35474:SF1">
    <property type="entry name" value="ATP PHOSPHORIBOSYLTRANSFERASE REGULATORY SUBUNIT"/>
    <property type="match status" value="1"/>
</dbReference>
<dbReference type="InterPro" id="IPR039324">
    <property type="entry name" value="SHW1"/>
</dbReference>
<accession>D8SP69</accession>
<keyword evidence="4" id="KW-1185">Reference proteome</keyword>
<name>D8SP69_SELML</name>
<dbReference type="GO" id="GO:0009787">
    <property type="term" value="P:regulation of abscisic acid-activated signaling pathway"/>
    <property type="evidence" value="ECO:0007669"/>
    <property type="project" value="InterPro"/>
</dbReference>
<feature type="transmembrane region" description="Helical" evidence="2">
    <location>
        <begin position="135"/>
        <end position="157"/>
    </location>
</feature>
<keyword evidence="2" id="KW-1133">Transmembrane helix</keyword>
<protein>
    <submittedName>
        <fullName evidence="3">Uncharacterized protein</fullName>
    </submittedName>
</protein>
<dbReference type="OMA" id="TATSYYQ"/>
<dbReference type="Gramene" id="EFJ13618">
    <property type="protein sequence ID" value="EFJ13618"/>
    <property type="gene ID" value="SELMODRAFT_424220"/>
</dbReference>
<evidence type="ECO:0000313" key="3">
    <source>
        <dbReference type="EMBL" id="EFJ13618.1"/>
    </source>
</evidence>
<dbReference type="InParanoid" id="D8SP69"/>
<dbReference type="AlphaFoldDB" id="D8SP69"/>
<dbReference type="PANTHER" id="PTHR35474">
    <property type="entry name" value="ATP PHOSPHORIBOSYLTRANSFERASE REGULATORY SUBUNIT"/>
    <property type="match status" value="1"/>
</dbReference>
<dbReference type="HOGENOM" id="CLU_1201584_0_0_1"/>
<dbReference type="GO" id="GO:0010100">
    <property type="term" value="P:negative regulation of photomorphogenesis"/>
    <property type="evidence" value="ECO:0007669"/>
    <property type="project" value="InterPro"/>
</dbReference>
<dbReference type="Proteomes" id="UP000001514">
    <property type="component" value="Unassembled WGS sequence"/>
</dbReference>
<feature type="transmembrane region" description="Helical" evidence="2">
    <location>
        <begin position="169"/>
        <end position="188"/>
    </location>
</feature>
<sequence length="231" mass="25349">MGVSSNLRYQALNGLEYFAAGVLSPAVFKTSVFAVRAANNVLGGTSFVTLARLTGSQRAEEAAAVAEKKIEGEEDEACKNKEGVVEHEFYEDDDYDRDFSMDGDSMVLLVQLVRTILRKLSSRATKAARGMLPPIFTSDLISFFVNGAVLLTVFWVAKALLEVVCSMGSMMFIGLLLVRSVWSILSYLQSQRYSGSFRNGNDRSNSNRRNMRGGGGGGDDFDDHHYRVSPS</sequence>
<dbReference type="eggNOG" id="ENOG502RZGH">
    <property type="taxonomic scope" value="Eukaryota"/>
</dbReference>
<evidence type="ECO:0000256" key="2">
    <source>
        <dbReference type="SAM" id="Phobius"/>
    </source>
</evidence>
<dbReference type="KEGG" id="smo:SELMODRAFT_424220"/>
<evidence type="ECO:0000313" key="4">
    <source>
        <dbReference type="Proteomes" id="UP000001514"/>
    </source>
</evidence>
<feature type="region of interest" description="Disordered" evidence="1">
    <location>
        <begin position="198"/>
        <end position="231"/>
    </location>
</feature>